<name>X1MS82_9ZZZZ</name>
<dbReference type="FunFam" id="2.20.28.10:FF:000003">
    <property type="entry name" value="DNA helicase"/>
    <property type="match status" value="1"/>
</dbReference>
<proteinExistence type="inferred from homology"/>
<gene>
    <name evidence="10" type="ORF">S06H3_14062</name>
</gene>
<dbReference type="AlphaFoldDB" id="X1MS82"/>
<dbReference type="GO" id="GO:0042555">
    <property type="term" value="C:MCM complex"/>
    <property type="evidence" value="ECO:0007669"/>
    <property type="project" value="TreeGrafter"/>
</dbReference>
<dbReference type="GO" id="GO:0016787">
    <property type="term" value="F:hydrolase activity"/>
    <property type="evidence" value="ECO:0007669"/>
    <property type="project" value="UniProtKB-KW"/>
</dbReference>
<dbReference type="SMART" id="SM00350">
    <property type="entry name" value="MCM"/>
    <property type="match status" value="1"/>
</dbReference>
<evidence type="ECO:0000256" key="3">
    <source>
        <dbReference type="ARBA" id="ARBA00022705"/>
    </source>
</evidence>
<accession>X1MS82</accession>
<dbReference type="Gene3D" id="3.40.50.300">
    <property type="entry name" value="P-loop containing nucleotide triphosphate hydrolases"/>
    <property type="match status" value="1"/>
</dbReference>
<sequence>MTEEMLTADPEELFLDFFKADKYRERISGIAVSGSKSFVVDFDELLAAEPKLVQQLMEKPDDYLEYANRAAKAQLQIEEPECAEEIGKVTVRFRGLPETTPLRVLGSKHIGKLVMLEGIVVRASPARPMVMEAAFKCKWCGAMSNVTQSGPFLTAPLTCSAPECRRKSSFEFIQEESTFIDSQDVRIQERPEDLPPGQLPRWLDIKLLERDLVDMARPGDHVSVVGIARAVAPTLPRVGRLRSFTLHLDTNFIDVESKEPEKVLITPEEEKQILELAKDPEIYNKILRSLAPSIYGYEHIKEAIMYLLFGGASKHFPDITIRGDLNVLLVGDPGTAKSQLLQYVAKIAPRGLYTSGRGTTAAGLTAAVLRDKSG</sequence>
<comment type="caution">
    <text evidence="10">The sequence shown here is derived from an EMBL/GenBank/DDBJ whole genome shotgun (WGS) entry which is preliminary data.</text>
</comment>
<dbReference type="SUPFAM" id="SSF50249">
    <property type="entry name" value="Nucleic acid-binding proteins"/>
    <property type="match status" value="1"/>
</dbReference>
<dbReference type="PROSITE" id="PS50051">
    <property type="entry name" value="MCM_2"/>
    <property type="match status" value="1"/>
</dbReference>
<protein>
    <recommendedName>
        <fullName evidence="2">DNA helicase</fullName>
        <ecNumber evidence="2">3.6.4.12</ecNumber>
    </recommendedName>
</protein>
<keyword evidence="6" id="KW-0347">Helicase</keyword>
<dbReference type="PANTHER" id="PTHR11630">
    <property type="entry name" value="DNA REPLICATION LICENSING FACTOR MCM FAMILY MEMBER"/>
    <property type="match status" value="1"/>
</dbReference>
<dbReference type="GO" id="GO:0017116">
    <property type="term" value="F:single-stranded DNA helicase activity"/>
    <property type="evidence" value="ECO:0007669"/>
    <property type="project" value="TreeGrafter"/>
</dbReference>
<feature type="non-terminal residue" evidence="10">
    <location>
        <position position="374"/>
    </location>
</feature>
<evidence type="ECO:0000256" key="1">
    <source>
        <dbReference type="ARBA" id="ARBA00008010"/>
    </source>
</evidence>
<evidence type="ECO:0000256" key="7">
    <source>
        <dbReference type="ARBA" id="ARBA00022840"/>
    </source>
</evidence>
<dbReference type="SUPFAM" id="SSF52540">
    <property type="entry name" value="P-loop containing nucleoside triphosphate hydrolases"/>
    <property type="match status" value="1"/>
</dbReference>
<dbReference type="InterPro" id="IPR033762">
    <property type="entry name" value="MCM_OB"/>
</dbReference>
<comment type="similarity">
    <text evidence="1">Belongs to the MCM family.</text>
</comment>
<evidence type="ECO:0000259" key="9">
    <source>
        <dbReference type="PROSITE" id="PS50051"/>
    </source>
</evidence>
<keyword evidence="7" id="KW-0067">ATP-binding</keyword>
<dbReference type="InterPro" id="IPR001208">
    <property type="entry name" value="MCM_dom"/>
</dbReference>
<dbReference type="InterPro" id="IPR027925">
    <property type="entry name" value="MCM_N"/>
</dbReference>
<evidence type="ECO:0000256" key="6">
    <source>
        <dbReference type="ARBA" id="ARBA00022806"/>
    </source>
</evidence>
<evidence type="ECO:0000256" key="2">
    <source>
        <dbReference type="ARBA" id="ARBA00012551"/>
    </source>
</evidence>
<organism evidence="10">
    <name type="scientific">marine sediment metagenome</name>
    <dbReference type="NCBI Taxonomy" id="412755"/>
    <lineage>
        <taxon>unclassified sequences</taxon>
        <taxon>metagenomes</taxon>
        <taxon>ecological metagenomes</taxon>
    </lineage>
</organism>
<dbReference type="Gene3D" id="3.30.1640.10">
    <property type="entry name" value="mini-chromosome maintenance (MCM) complex, chain A, domain 1"/>
    <property type="match status" value="1"/>
</dbReference>
<evidence type="ECO:0000256" key="5">
    <source>
        <dbReference type="ARBA" id="ARBA00022801"/>
    </source>
</evidence>
<evidence type="ECO:0000256" key="4">
    <source>
        <dbReference type="ARBA" id="ARBA00022741"/>
    </source>
</evidence>
<dbReference type="EC" id="3.6.4.12" evidence="2"/>
<dbReference type="InterPro" id="IPR031327">
    <property type="entry name" value="MCM"/>
</dbReference>
<evidence type="ECO:0000256" key="8">
    <source>
        <dbReference type="ARBA" id="ARBA00023125"/>
    </source>
</evidence>
<dbReference type="PANTHER" id="PTHR11630:SF66">
    <property type="entry name" value="DNA REPLICATION LICENSING FACTOR MCM4"/>
    <property type="match status" value="1"/>
</dbReference>
<reference evidence="10" key="1">
    <citation type="journal article" date="2014" name="Front. Microbiol.">
        <title>High frequency of phylogenetically diverse reductive dehalogenase-homologous genes in deep subseafloor sedimentary metagenomes.</title>
        <authorList>
            <person name="Kawai M."/>
            <person name="Futagami T."/>
            <person name="Toyoda A."/>
            <person name="Takaki Y."/>
            <person name="Nishi S."/>
            <person name="Hori S."/>
            <person name="Arai W."/>
            <person name="Tsubouchi T."/>
            <person name="Morono Y."/>
            <person name="Uchiyama I."/>
            <person name="Ito T."/>
            <person name="Fujiyama A."/>
            <person name="Inagaki F."/>
            <person name="Takami H."/>
        </authorList>
    </citation>
    <scope>NUCLEOTIDE SEQUENCE</scope>
    <source>
        <strain evidence="10">Expedition CK06-06</strain>
    </source>
</reference>
<dbReference type="Pfam" id="PF00493">
    <property type="entry name" value="MCM"/>
    <property type="match status" value="1"/>
</dbReference>
<dbReference type="InterPro" id="IPR027417">
    <property type="entry name" value="P-loop_NTPase"/>
</dbReference>
<dbReference type="Pfam" id="PF14551">
    <property type="entry name" value="MCM_N"/>
    <property type="match status" value="1"/>
</dbReference>
<dbReference type="Gene3D" id="2.20.28.10">
    <property type="match status" value="1"/>
</dbReference>
<keyword evidence="5" id="KW-0378">Hydrolase</keyword>
<evidence type="ECO:0000313" key="10">
    <source>
        <dbReference type="EMBL" id="GAI17535.1"/>
    </source>
</evidence>
<dbReference type="InterPro" id="IPR012340">
    <property type="entry name" value="NA-bd_OB-fold"/>
</dbReference>
<dbReference type="GO" id="GO:0003697">
    <property type="term" value="F:single-stranded DNA binding"/>
    <property type="evidence" value="ECO:0007669"/>
    <property type="project" value="TreeGrafter"/>
</dbReference>
<feature type="domain" description="MCM C-terminal AAA(+) ATPase" evidence="9">
    <location>
        <begin position="282"/>
        <end position="374"/>
    </location>
</feature>
<keyword evidence="8" id="KW-0238">DNA-binding</keyword>
<dbReference type="GO" id="GO:0005524">
    <property type="term" value="F:ATP binding"/>
    <property type="evidence" value="ECO:0007669"/>
    <property type="project" value="UniProtKB-KW"/>
</dbReference>
<keyword evidence="4" id="KW-0547">Nucleotide-binding</keyword>
<keyword evidence="3" id="KW-0235">DNA replication</keyword>
<dbReference type="Gene3D" id="2.40.50.140">
    <property type="entry name" value="Nucleic acid-binding proteins"/>
    <property type="match status" value="1"/>
</dbReference>
<dbReference type="Pfam" id="PF17207">
    <property type="entry name" value="MCM_OB"/>
    <property type="match status" value="1"/>
</dbReference>
<dbReference type="GO" id="GO:0006260">
    <property type="term" value="P:DNA replication"/>
    <property type="evidence" value="ECO:0007669"/>
    <property type="project" value="UniProtKB-KW"/>
</dbReference>
<dbReference type="EMBL" id="BARV01006872">
    <property type="protein sequence ID" value="GAI17535.1"/>
    <property type="molecule type" value="Genomic_DNA"/>
</dbReference>